<dbReference type="KEGG" id="tra:Trad_1074"/>
<dbReference type="HOGENOM" id="CLU_1102407_0_0_0"/>
<dbReference type="Proteomes" id="UP000000379">
    <property type="component" value="Chromosome"/>
</dbReference>
<dbReference type="eggNOG" id="COG0526">
    <property type="taxonomic scope" value="Bacteria"/>
</dbReference>
<protein>
    <recommendedName>
        <fullName evidence="3">Thioredoxin-like fold domain-containing protein</fullName>
    </recommendedName>
</protein>
<reference evidence="1 2" key="2">
    <citation type="journal article" date="2011" name="Stand. Genomic Sci.">
        <title>Complete genome sequence of Truepera radiovictrix type strain (RQ-24).</title>
        <authorList>
            <person name="Ivanova N."/>
            <person name="Rohde C."/>
            <person name="Munk C."/>
            <person name="Nolan M."/>
            <person name="Lucas S."/>
            <person name="Del Rio T.G."/>
            <person name="Tice H."/>
            <person name="Deshpande S."/>
            <person name="Cheng J.F."/>
            <person name="Tapia R."/>
            <person name="Han C."/>
            <person name="Goodwin L."/>
            <person name="Pitluck S."/>
            <person name="Liolios K."/>
            <person name="Mavromatis K."/>
            <person name="Mikhailova N."/>
            <person name="Pati A."/>
            <person name="Chen A."/>
            <person name="Palaniappan K."/>
            <person name="Land M."/>
            <person name="Hauser L."/>
            <person name="Chang Y.J."/>
            <person name="Jeffries C.D."/>
            <person name="Brambilla E."/>
            <person name="Rohde M."/>
            <person name="Goker M."/>
            <person name="Tindall B.J."/>
            <person name="Woyke T."/>
            <person name="Bristow J."/>
            <person name="Eisen J.A."/>
            <person name="Markowitz V."/>
            <person name="Hugenholtz P."/>
            <person name="Kyrpides N.C."/>
            <person name="Klenk H.P."/>
            <person name="Lapidus A."/>
        </authorList>
    </citation>
    <scope>NUCLEOTIDE SEQUENCE [LARGE SCALE GENOMIC DNA]</scope>
    <source>
        <strain evidence="2">DSM 17093 / CIP 108686 / LMG 22925 / RQ-24</strain>
    </source>
</reference>
<accession>D7CVH3</accession>
<dbReference type="EMBL" id="CP002049">
    <property type="protein sequence ID" value="ADI14201.1"/>
    <property type="molecule type" value="Genomic_DNA"/>
</dbReference>
<evidence type="ECO:0000313" key="1">
    <source>
        <dbReference type="EMBL" id="ADI14201.1"/>
    </source>
</evidence>
<name>D7CVH3_TRURR</name>
<sequence>MRLARFNVITMGFMLLHIGLAQMVPYGLGLESGVHVLAFVSADCKACEVLRQELEGLPVTYIGSEPELDYEPYLQDTSHRLVARTLRVETTPTVLVLKDGQIAEGYTEPIATSEVRMMVEDVANGTRLLDYAYNIAIGERVEGVFANYTGLLVFYRESCEACLRGRDVLAEVCRDTALNITVLVTRGEEPLFEGCPSQHEHARDTAIAWQLPGVPSMVYLKEGLVTWVDLGYREDFREVAEALVATEGEVKR</sequence>
<proteinExistence type="predicted"/>
<dbReference type="SUPFAM" id="SSF52833">
    <property type="entry name" value="Thioredoxin-like"/>
    <property type="match status" value="1"/>
</dbReference>
<dbReference type="STRING" id="649638.Trad_1074"/>
<dbReference type="InterPro" id="IPR036249">
    <property type="entry name" value="Thioredoxin-like_sf"/>
</dbReference>
<reference evidence="2" key="1">
    <citation type="submission" date="2010-05" db="EMBL/GenBank/DDBJ databases">
        <title>The complete genome of Truepera radiovictris DSM 17093.</title>
        <authorList>
            <consortium name="US DOE Joint Genome Institute (JGI-PGF)"/>
            <person name="Lucas S."/>
            <person name="Copeland A."/>
            <person name="Lapidus A."/>
            <person name="Glavina del Rio T."/>
            <person name="Dalin E."/>
            <person name="Tice H."/>
            <person name="Bruce D."/>
            <person name="Goodwin L."/>
            <person name="Pitluck S."/>
            <person name="Kyrpides N."/>
            <person name="Mavromatis K."/>
            <person name="Ovchinnikova G."/>
            <person name="Munk A.C."/>
            <person name="Detter J.C."/>
            <person name="Han C."/>
            <person name="Tapia R."/>
            <person name="Land M."/>
            <person name="Hauser L."/>
            <person name="Markowitz V."/>
            <person name="Cheng J.-F."/>
            <person name="Hugenholtz P."/>
            <person name="Woyke T."/>
            <person name="Wu D."/>
            <person name="Tindall B."/>
            <person name="Pomrenke H.G."/>
            <person name="Brambilla E."/>
            <person name="Klenk H.-P."/>
            <person name="Eisen J.A."/>
        </authorList>
    </citation>
    <scope>NUCLEOTIDE SEQUENCE [LARGE SCALE GENOMIC DNA]</scope>
    <source>
        <strain evidence="2">DSM 17093 / CIP 108686 / LMG 22925 / RQ-24</strain>
    </source>
</reference>
<dbReference type="AlphaFoldDB" id="D7CVH3"/>
<keyword evidence="2" id="KW-1185">Reference proteome</keyword>
<evidence type="ECO:0000313" key="2">
    <source>
        <dbReference type="Proteomes" id="UP000000379"/>
    </source>
</evidence>
<gene>
    <name evidence="1" type="ordered locus">Trad_1074</name>
</gene>
<organism evidence="1 2">
    <name type="scientific">Truepera radiovictrix (strain DSM 17093 / CIP 108686 / LMG 22925 / RQ-24)</name>
    <dbReference type="NCBI Taxonomy" id="649638"/>
    <lineage>
        <taxon>Bacteria</taxon>
        <taxon>Thermotogati</taxon>
        <taxon>Deinococcota</taxon>
        <taxon>Deinococci</taxon>
        <taxon>Trueperales</taxon>
        <taxon>Trueperaceae</taxon>
        <taxon>Truepera</taxon>
    </lineage>
</organism>
<evidence type="ECO:0008006" key="3">
    <source>
        <dbReference type="Google" id="ProtNLM"/>
    </source>
</evidence>